<dbReference type="Gene3D" id="2.60.120.620">
    <property type="entry name" value="q2cbj1_9rhob like domain"/>
    <property type="match status" value="1"/>
</dbReference>
<accession>X0Y8X7</accession>
<proteinExistence type="predicted"/>
<dbReference type="SUPFAM" id="SSF51197">
    <property type="entry name" value="Clavaminate synthase-like"/>
    <property type="match status" value="1"/>
</dbReference>
<feature type="non-terminal residue" evidence="1">
    <location>
        <position position="100"/>
    </location>
</feature>
<organism evidence="1">
    <name type="scientific">marine sediment metagenome</name>
    <dbReference type="NCBI Taxonomy" id="412755"/>
    <lineage>
        <taxon>unclassified sequences</taxon>
        <taxon>metagenomes</taxon>
        <taxon>ecological metagenomes</taxon>
    </lineage>
</organism>
<comment type="caution">
    <text evidence="1">The sequence shown here is derived from an EMBL/GenBank/DDBJ whole genome shotgun (WGS) entry which is preliminary data.</text>
</comment>
<dbReference type="EMBL" id="BARS01042853">
    <property type="protein sequence ID" value="GAG33321.1"/>
    <property type="molecule type" value="Genomic_DNA"/>
</dbReference>
<evidence type="ECO:0000313" key="1">
    <source>
        <dbReference type="EMBL" id="GAG33321.1"/>
    </source>
</evidence>
<gene>
    <name evidence="1" type="ORF">S01H1_64963</name>
</gene>
<sequence>MDKLEVDTSVRAEAELPRFPPADIKQFQRDGYVIARQLVDEQLRREMLQAALDGLERTIEPIEYEADLKYSGAPRSRRARGGHTIRRLKQAHTRHMAFTR</sequence>
<protein>
    <submittedName>
        <fullName evidence="1">Uncharacterized protein</fullName>
    </submittedName>
</protein>
<dbReference type="AlphaFoldDB" id="X0Y8X7"/>
<reference evidence="1" key="1">
    <citation type="journal article" date="2014" name="Front. Microbiol.">
        <title>High frequency of phylogenetically diverse reductive dehalogenase-homologous genes in deep subseafloor sedimentary metagenomes.</title>
        <authorList>
            <person name="Kawai M."/>
            <person name="Futagami T."/>
            <person name="Toyoda A."/>
            <person name="Takaki Y."/>
            <person name="Nishi S."/>
            <person name="Hori S."/>
            <person name="Arai W."/>
            <person name="Tsubouchi T."/>
            <person name="Morono Y."/>
            <person name="Uchiyama I."/>
            <person name="Ito T."/>
            <person name="Fujiyama A."/>
            <person name="Inagaki F."/>
            <person name="Takami H."/>
        </authorList>
    </citation>
    <scope>NUCLEOTIDE SEQUENCE</scope>
    <source>
        <strain evidence="1">Expedition CK06-06</strain>
    </source>
</reference>
<name>X0Y8X7_9ZZZZ</name>